<reference evidence="7 8" key="1">
    <citation type="journal article" date="2011" name="Proc. Natl. Acad. Sci. U.S.A.">
        <title>Evolutionary erosion of yeast sex chromosomes by mating-type switching accidents.</title>
        <authorList>
            <person name="Gordon J.L."/>
            <person name="Armisen D."/>
            <person name="Proux-Wera E."/>
            <person name="Oheigeartaigh S.S."/>
            <person name="Byrne K.P."/>
            <person name="Wolfe K.H."/>
        </authorList>
    </citation>
    <scope>NUCLEOTIDE SEQUENCE [LARGE SCALE GENOMIC DNA]</scope>
    <source>
        <strain evidence="8">ATCC 10597 / BCRC 20456 / CBS 421 / NBRC 0211 / NRRL Y-12639</strain>
    </source>
</reference>
<keyword evidence="8" id="KW-1185">Reference proteome</keyword>
<dbReference type="eggNOG" id="KOG3881">
    <property type="taxonomic scope" value="Eukaryota"/>
</dbReference>
<dbReference type="GO" id="GO:0005730">
    <property type="term" value="C:nucleolus"/>
    <property type="evidence" value="ECO:0007669"/>
    <property type="project" value="UniProtKB-SubCell"/>
</dbReference>
<dbReference type="EMBL" id="HE580272">
    <property type="protein sequence ID" value="CCD25516.1"/>
    <property type="molecule type" value="Genomic_DNA"/>
</dbReference>
<organism evidence="7 8">
    <name type="scientific">Naumovozyma dairenensis (strain ATCC 10597 / BCRC 20456 / CBS 421 / NBRC 0211 / NRRL Y-12639)</name>
    <name type="common">Saccharomyces dairenensis</name>
    <dbReference type="NCBI Taxonomy" id="1071378"/>
    <lineage>
        <taxon>Eukaryota</taxon>
        <taxon>Fungi</taxon>
        <taxon>Dikarya</taxon>
        <taxon>Ascomycota</taxon>
        <taxon>Saccharomycotina</taxon>
        <taxon>Saccharomycetes</taxon>
        <taxon>Saccharomycetales</taxon>
        <taxon>Saccharomycetaceae</taxon>
        <taxon>Naumovozyma</taxon>
    </lineage>
</organism>
<dbReference type="Proteomes" id="UP000000689">
    <property type="component" value="Chromosome 6"/>
</dbReference>
<gene>
    <name evidence="7" type="primary">NDAI0F01980</name>
    <name evidence="7" type="ordered locus">NDAI_0F01980</name>
</gene>
<comment type="subcellular location">
    <subcellularLocation>
        <location evidence="2">Nucleus</location>
        <location evidence="2">Nucleolus</location>
    </subcellularLocation>
</comment>
<evidence type="ECO:0000256" key="6">
    <source>
        <dbReference type="SAM" id="MobiDB-lite"/>
    </source>
</evidence>
<dbReference type="InterPro" id="IPR037379">
    <property type="entry name" value="WDR74/Nsa1"/>
</dbReference>
<dbReference type="PANTHER" id="PTHR16038">
    <property type="entry name" value="NOP SEVEN ASSOCIATED PROTEIN 1"/>
    <property type="match status" value="1"/>
</dbReference>
<dbReference type="KEGG" id="ndi:NDAI_0F01980"/>
<dbReference type="GeneID" id="11496854"/>
<dbReference type="GO" id="GO:0030687">
    <property type="term" value="C:preribosome, large subunit precursor"/>
    <property type="evidence" value="ECO:0007669"/>
    <property type="project" value="EnsemblFungi"/>
</dbReference>
<dbReference type="SUPFAM" id="SSF50978">
    <property type="entry name" value="WD40 repeat-like"/>
    <property type="match status" value="1"/>
</dbReference>
<dbReference type="HOGENOM" id="CLU_033769_4_0_1"/>
<evidence type="ECO:0000256" key="1">
    <source>
        <dbReference type="ARBA" id="ARBA00002889"/>
    </source>
</evidence>
<dbReference type="CDD" id="cd22858">
    <property type="entry name" value="Nsa1"/>
    <property type="match status" value="1"/>
</dbReference>
<dbReference type="STRING" id="1071378.G0WCK5"/>
<evidence type="ECO:0000256" key="4">
    <source>
        <dbReference type="ARBA" id="ARBA00014234"/>
    </source>
</evidence>
<dbReference type="OrthoDB" id="18388at2759"/>
<keyword evidence="5" id="KW-0690">Ribosome biogenesis</keyword>
<dbReference type="GO" id="GO:0006364">
    <property type="term" value="P:rRNA processing"/>
    <property type="evidence" value="ECO:0007669"/>
    <property type="project" value="UniProtKB-KW"/>
</dbReference>
<evidence type="ECO:0000256" key="2">
    <source>
        <dbReference type="ARBA" id="ARBA00004604"/>
    </source>
</evidence>
<feature type="region of interest" description="Disordered" evidence="6">
    <location>
        <begin position="409"/>
        <end position="440"/>
    </location>
</feature>
<dbReference type="OMA" id="IWEAKNV"/>
<comment type="similarity">
    <text evidence="3">Belongs to the NSA1 family.</text>
</comment>
<name>G0WCK5_NAUDC</name>
<evidence type="ECO:0000256" key="5">
    <source>
        <dbReference type="ARBA" id="ARBA00022517"/>
    </source>
</evidence>
<evidence type="ECO:0000256" key="3">
    <source>
        <dbReference type="ARBA" id="ARBA00007861"/>
    </source>
</evidence>
<dbReference type="RefSeq" id="XP_003670759.1">
    <property type="nucleotide sequence ID" value="XM_003670711.1"/>
</dbReference>
<dbReference type="AlphaFoldDB" id="G0WCK5"/>
<sequence length="440" mass="49994">MRLLVSCVDSGSIKEIVCNQGTDTSIQTSIQPFHISTNLSQGSSNAIDQIAQVTTKTLLLARCNGAIELVQTVGKTMNLENDISFETNDYEILDKIEGLTDDSKLAPLYEKSKKRTKLRDGTISLSLVKKYKKIVTYISATKSGMVHIIDIENNRKLVLKNTFQLKAPLDFLQLYDFYEVEKPQEKYVFAYGGEENLIKLVEINSNFTEIKQIWEAKNVKNDTLDLRVPVWPIGVKFLRPFEKEGSDFKNQLNYQFLAVTHWSHLGKYRTVHGRKPMEYIDLLPDREPLTSFILSGNDLSRLGNLQSSDFADAKFFISDTKKNVFQFNSTGRLLKKFGKGEITGASSYINVYGNKYLLQGGLDRYVRVFDLQHGNSLSKVYLGGKINFITVLDTDEVVVPVKEDAKSKKAKKRKMLEEETEQDADKLWDQLDTSSKKSKV</sequence>
<evidence type="ECO:0000313" key="7">
    <source>
        <dbReference type="EMBL" id="CCD25516.1"/>
    </source>
</evidence>
<dbReference type="PANTHER" id="PTHR16038:SF4">
    <property type="entry name" value="WD REPEAT-CONTAINING PROTEIN 74"/>
    <property type="match status" value="1"/>
</dbReference>
<comment type="function">
    <text evidence="1">Involved in the biogenesis of the 60S ribosomal subunit.</text>
</comment>
<evidence type="ECO:0000313" key="8">
    <source>
        <dbReference type="Proteomes" id="UP000000689"/>
    </source>
</evidence>
<dbReference type="GO" id="GO:0042273">
    <property type="term" value="P:ribosomal large subunit biogenesis"/>
    <property type="evidence" value="ECO:0007669"/>
    <property type="project" value="EnsemblFungi"/>
</dbReference>
<proteinExistence type="inferred from homology"/>
<dbReference type="InterPro" id="IPR036322">
    <property type="entry name" value="WD40_repeat_dom_sf"/>
</dbReference>
<accession>G0WCK5</accession>
<protein>
    <recommendedName>
        <fullName evidence="4">Ribosome biogenesis protein NSA1</fullName>
    </recommendedName>
</protein>